<dbReference type="SUPFAM" id="SSF64356">
    <property type="entry name" value="SNARE-like"/>
    <property type="match status" value="1"/>
</dbReference>
<evidence type="ECO:0000256" key="7">
    <source>
        <dbReference type="ARBA" id="ARBA00046278"/>
    </source>
</evidence>
<dbReference type="InterPro" id="IPR042855">
    <property type="entry name" value="V_SNARE_CC"/>
</dbReference>
<dbReference type="Gene3D" id="3.30.450.50">
    <property type="entry name" value="Longin domain"/>
    <property type="match status" value="1"/>
</dbReference>
<dbReference type="CDD" id="cd14824">
    <property type="entry name" value="Longin"/>
    <property type="match status" value="1"/>
</dbReference>
<keyword evidence="2" id="KW-0488">Methylation</keyword>
<keyword evidence="8" id="KW-0175">Coiled coil</keyword>
<dbReference type="EMBL" id="JADAQX010000779">
    <property type="protein sequence ID" value="KAF8819392.1"/>
    <property type="molecule type" value="Genomic_DNA"/>
</dbReference>
<evidence type="ECO:0000313" key="12">
    <source>
        <dbReference type="Proteomes" id="UP000823046"/>
    </source>
</evidence>
<comment type="similarity">
    <text evidence="1">Belongs to the synaptobrevin family.</text>
</comment>
<dbReference type="SMART" id="SM01270">
    <property type="entry name" value="Longin"/>
    <property type="match status" value="1"/>
</dbReference>
<dbReference type="Pfam" id="PF13774">
    <property type="entry name" value="Longin"/>
    <property type="match status" value="1"/>
</dbReference>
<keyword evidence="3" id="KW-0472">Membrane</keyword>
<sequence>MSGSSATDKSSSPVRLLSLVLYKWSSTEPIQLAAIMDLSSFPFFYRAQVKEHVLFGSKLIAARTHLGGRQVVEFEQNIGKCHVYVHPCGLCATAISSPSYPLRVAFGFVSQAIQNFNEMYQGQWEKISQDMPEGDMFAAAGKTLLATYQNPTEADKILKVQKDLDEVKDVMLKNIDELLQRGESLDALMQKSENLSSSAYQLYRQGKRANQCCKWY</sequence>
<dbReference type="InterPro" id="IPR011012">
    <property type="entry name" value="Longin-like_dom_sf"/>
</dbReference>
<comment type="caution">
    <text evidence="11">The sequence shown here is derived from an EMBL/GenBank/DDBJ whole genome shotgun (WGS) entry which is preliminary data.</text>
</comment>
<evidence type="ECO:0000313" key="11">
    <source>
        <dbReference type="EMBL" id="KAF8819392.1"/>
    </source>
</evidence>
<evidence type="ECO:0000256" key="5">
    <source>
        <dbReference type="ARBA" id="ARBA00023288"/>
    </source>
</evidence>
<dbReference type="InterPro" id="IPR001388">
    <property type="entry name" value="Synaptobrevin-like"/>
</dbReference>
<keyword evidence="6" id="KW-0636">Prenylation</keyword>
<dbReference type="PROSITE" id="PS50859">
    <property type="entry name" value="LONGIN"/>
    <property type="match status" value="1"/>
</dbReference>
<dbReference type="PRINTS" id="PR00219">
    <property type="entry name" value="SYNAPTOBREVN"/>
</dbReference>
<keyword evidence="12" id="KW-1185">Reference proteome</keyword>
<dbReference type="Proteomes" id="UP000823046">
    <property type="component" value="Unassembled WGS sequence"/>
</dbReference>
<evidence type="ECO:0000259" key="9">
    <source>
        <dbReference type="PROSITE" id="PS50859"/>
    </source>
</evidence>
<dbReference type="Gene3D" id="1.20.5.110">
    <property type="match status" value="1"/>
</dbReference>
<dbReference type="SUPFAM" id="SSF58038">
    <property type="entry name" value="SNARE fusion complex"/>
    <property type="match status" value="1"/>
</dbReference>
<dbReference type="PANTHER" id="PTHR45806:SF1">
    <property type="entry name" value="SYNAPTOBREVIN HOMOLOG YKT6"/>
    <property type="match status" value="1"/>
</dbReference>
<feature type="domain" description="Longin" evidence="9">
    <location>
        <begin position="20"/>
        <end position="120"/>
    </location>
</feature>
<protein>
    <submittedName>
        <fullName evidence="11">SnaRE protein</fullName>
    </submittedName>
</protein>
<organism evidence="11 12">
    <name type="scientific">Cardiosporidium cionae</name>
    <dbReference type="NCBI Taxonomy" id="476202"/>
    <lineage>
        <taxon>Eukaryota</taxon>
        <taxon>Sar</taxon>
        <taxon>Alveolata</taxon>
        <taxon>Apicomplexa</taxon>
        <taxon>Aconoidasida</taxon>
        <taxon>Nephromycida</taxon>
        <taxon>Cardiosporidium</taxon>
    </lineage>
</organism>
<evidence type="ECO:0000256" key="1">
    <source>
        <dbReference type="ARBA" id="ARBA00008025"/>
    </source>
</evidence>
<feature type="domain" description="V-SNARE coiled-coil homology" evidence="10">
    <location>
        <begin position="156"/>
        <end position="216"/>
    </location>
</feature>
<evidence type="ECO:0000256" key="2">
    <source>
        <dbReference type="ARBA" id="ARBA00022481"/>
    </source>
</evidence>
<dbReference type="CDD" id="cd15843">
    <property type="entry name" value="R-SNARE"/>
    <property type="match status" value="1"/>
</dbReference>
<comment type="subcellular location">
    <subcellularLocation>
        <location evidence="7">Endomembrane system</location>
        <topology evidence="7">Lipid-anchor</topology>
        <orientation evidence="7">Cytoplasmic side</orientation>
    </subcellularLocation>
</comment>
<evidence type="ECO:0000256" key="3">
    <source>
        <dbReference type="ARBA" id="ARBA00023136"/>
    </source>
</evidence>
<reference evidence="11 12" key="1">
    <citation type="journal article" date="2020" name="bioRxiv">
        <title>Metabolic contributions of an alphaproteobacterial endosymbiont in the apicomplexan Cardiosporidium cionae.</title>
        <authorList>
            <person name="Hunter E.S."/>
            <person name="Paight C.J."/>
            <person name="Lane C.E."/>
        </authorList>
    </citation>
    <scope>NUCLEOTIDE SEQUENCE [LARGE SCALE GENOMIC DNA]</scope>
    <source>
        <strain evidence="11">ESH_2018</strain>
    </source>
</reference>
<name>A0ABQ7J5X4_9APIC</name>
<keyword evidence="4" id="KW-0564">Palmitate</keyword>
<dbReference type="InterPro" id="IPR010908">
    <property type="entry name" value="Longin_dom"/>
</dbReference>
<dbReference type="PROSITE" id="PS50892">
    <property type="entry name" value="V_SNARE"/>
    <property type="match status" value="1"/>
</dbReference>
<evidence type="ECO:0000256" key="4">
    <source>
        <dbReference type="ARBA" id="ARBA00023139"/>
    </source>
</evidence>
<evidence type="ECO:0000259" key="10">
    <source>
        <dbReference type="PROSITE" id="PS50892"/>
    </source>
</evidence>
<accession>A0ABQ7J5X4</accession>
<evidence type="ECO:0000256" key="6">
    <source>
        <dbReference type="ARBA" id="ARBA00023289"/>
    </source>
</evidence>
<evidence type="ECO:0000256" key="8">
    <source>
        <dbReference type="PROSITE-ProRule" id="PRU00290"/>
    </source>
</evidence>
<gene>
    <name evidence="11" type="ORF">IE077_001071</name>
</gene>
<dbReference type="Pfam" id="PF00957">
    <property type="entry name" value="Synaptobrevin"/>
    <property type="match status" value="1"/>
</dbReference>
<proteinExistence type="inferred from homology"/>
<dbReference type="PANTHER" id="PTHR45806">
    <property type="entry name" value="SYNAPTOBREVIN HOMOLOG YKT6"/>
    <property type="match status" value="1"/>
</dbReference>
<keyword evidence="5" id="KW-0449">Lipoprotein</keyword>